<name>A0ACC4EAK9_PURLI</name>
<organism evidence="1 2">
    <name type="scientific">Purpureocillium lilacinum</name>
    <name type="common">Paecilomyces lilacinus</name>
    <dbReference type="NCBI Taxonomy" id="33203"/>
    <lineage>
        <taxon>Eukaryota</taxon>
        <taxon>Fungi</taxon>
        <taxon>Dikarya</taxon>
        <taxon>Ascomycota</taxon>
        <taxon>Pezizomycotina</taxon>
        <taxon>Sordariomycetes</taxon>
        <taxon>Hypocreomycetidae</taxon>
        <taxon>Hypocreales</taxon>
        <taxon>Ophiocordycipitaceae</taxon>
        <taxon>Purpureocillium</taxon>
    </lineage>
</organism>
<gene>
    <name evidence="1" type="ORF">ACCO45_001773</name>
</gene>
<evidence type="ECO:0000313" key="2">
    <source>
        <dbReference type="Proteomes" id="UP001638806"/>
    </source>
</evidence>
<dbReference type="EMBL" id="JBGNUJ010000002">
    <property type="protein sequence ID" value="KAL3964769.1"/>
    <property type="molecule type" value="Genomic_DNA"/>
</dbReference>
<sequence>MTLCRRVFWPYTTVFEERCFARCKKSQNTASPDGESVSSPSHARAVPPSWQGHGASAKAPRLGHAHWRRRLAVLAQDELRARVAVLARVVRDRRPCPETVDRLALAPPEQVEPERVLHDTLRVRRKRPVDARVATRCVLCAVTIRVSLDKAAATFGLALAHPAGRARRQRFTGATGGDDGARDVHDAPAGGGGGDCGGGDGRGRRRGGSIAAAAAAAVAKLARRRLVRKALAKANTLTVAGALDRLARALAVDARWVLVRRPVAGCAQREPARLKPRVGLVLHARRDGGQRRG</sequence>
<comment type="caution">
    <text evidence="1">The sequence shown here is derived from an EMBL/GenBank/DDBJ whole genome shotgun (WGS) entry which is preliminary data.</text>
</comment>
<dbReference type="Proteomes" id="UP001638806">
    <property type="component" value="Unassembled WGS sequence"/>
</dbReference>
<keyword evidence="2" id="KW-1185">Reference proteome</keyword>
<evidence type="ECO:0000313" key="1">
    <source>
        <dbReference type="EMBL" id="KAL3964769.1"/>
    </source>
</evidence>
<proteinExistence type="predicted"/>
<reference evidence="1" key="1">
    <citation type="submission" date="2024-12" db="EMBL/GenBank/DDBJ databases">
        <title>Comparative genomics and development of molecular markers within Purpureocillium lilacinum and among Purpureocillium species.</title>
        <authorList>
            <person name="Yeh Z.-Y."/>
            <person name="Ni N.-T."/>
            <person name="Lo P.-H."/>
            <person name="Mushyakhwo K."/>
            <person name="Lin C.-F."/>
            <person name="Nai Y.-S."/>
        </authorList>
    </citation>
    <scope>NUCLEOTIDE SEQUENCE</scope>
    <source>
        <strain evidence="1">NCHU-NPUST-175</strain>
    </source>
</reference>
<protein>
    <submittedName>
        <fullName evidence="1">Uncharacterized protein</fullName>
    </submittedName>
</protein>
<accession>A0ACC4EAK9</accession>